<dbReference type="RefSeq" id="WP_381523713.1">
    <property type="nucleotide sequence ID" value="NZ_JBHULN010000008.1"/>
</dbReference>
<accession>A0ABW5M5J7</accession>
<sequence length="43" mass="5085">MRKSYFAQIITPNAIIDKLITDDQYISDEHVKQQREELYEAVA</sequence>
<evidence type="ECO:0000313" key="1">
    <source>
        <dbReference type="EMBL" id="MFD2571832.1"/>
    </source>
</evidence>
<name>A0ABW5M5J7_9BACT</name>
<dbReference type="EMBL" id="JBHULN010000008">
    <property type="protein sequence ID" value="MFD2571832.1"/>
    <property type="molecule type" value="Genomic_DNA"/>
</dbReference>
<reference evidence="2" key="1">
    <citation type="journal article" date="2019" name="Int. J. Syst. Evol. Microbiol.">
        <title>The Global Catalogue of Microorganisms (GCM) 10K type strain sequencing project: providing services to taxonomists for standard genome sequencing and annotation.</title>
        <authorList>
            <consortium name="The Broad Institute Genomics Platform"/>
            <consortium name="The Broad Institute Genome Sequencing Center for Infectious Disease"/>
            <person name="Wu L."/>
            <person name="Ma J."/>
        </authorList>
    </citation>
    <scope>NUCLEOTIDE SEQUENCE [LARGE SCALE GENOMIC DNA]</scope>
    <source>
        <strain evidence="2">KCTC 42805</strain>
    </source>
</reference>
<gene>
    <name evidence="1" type="ORF">ACFSUS_14405</name>
</gene>
<keyword evidence="2" id="KW-1185">Reference proteome</keyword>
<organism evidence="1 2">
    <name type="scientific">Spirosoma soli</name>
    <dbReference type="NCBI Taxonomy" id="1770529"/>
    <lineage>
        <taxon>Bacteria</taxon>
        <taxon>Pseudomonadati</taxon>
        <taxon>Bacteroidota</taxon>
        <taxon>Cytophagia</taxon>
        <taxon>Cytophagales</taxon>
        <taxon>Cytophagaceae</taxon>
        <taxon>Spirosoma</taxon>
    </lineage>
</organism>
<comment type="caution">
    <text evidence="1">The sequence shown here is derived from an EMBL/GenBank/DDBJ whole genome shotgun (WGS) entry which is preliminary data.</text>
</comment>
<dbReference type="Proteomes" id="UP001597469">
    <property type="component" value="Unassembled WGS sequence"/>
</dbReference>
<protein>
    <submittedName>
        <fullName evidence="1">Uncharacterized protein</fullName>
    </submittedName>
</protein>
<proteinExistence type="predicted"/>
<evidence type="ECO:0000313" key="2">
    <source>
        <dbReference type="Proteomes" id="UP001597469"/>
    </source>
</evidence>